<evidence type="ECO:0000313" key="1">
    <source>
        <dbReference type="EMBL" id="MDG0846520.1"/>
    </source>
</evidence>
<dbReference type="AlphaFoldDB" id="A0A9X4QZA0"/>
<dbReference type="Gene3D" id="1.10.10.10">
    <property type="entry name" value="Winged helix-like DNA-binding domain superfamily/Winged helix DNA-binding domain"/>
    <property type="match status" value="1"/>
</dbReference>
<keyword evidence="2" id="KW-1185">Reference proteome</keyword>
<reference evidence="1" key="1">
    <citation type="submission" date="2022-05" db="EMBL/GenBank/DDBJ databases">
        <title>Comparative genomics of Staphylococcus equorum isolates.</title>
        <authorList>
            <person name="Luelf R.H."/>
        </authorList>
    </citation>
    <scope>NUCLEOTIDE SEQUENCE</scope>
    <source>
        <strain evidence="1">TMW 2.2497</strain>
    </source>
</reference>
<comment type="caution">
    <text evidence="1">The sequence shown here is derived from an EMBL/GenBank/DDBJ whole genome shotgun (WGS) entry which is preliminary data.</text>
</comment>
<dbReference type="Gene3D" id="3.40.960.10">
    <property type="entry name" value="VSR Endonuclease"/>
    <property type="match status" value="1"/>
</dbReference>
<organism evidence="1 2">
    <name type="scientific">Staphylococcus equorum</name>
    <dbReference type="NCBI Taxonomy" id="246432"/>
    <lineage>
        <taxon>Bacteria</taxon>
        <taxon>Bacillati</taxon>
        <taxon>Bacillota</taxon>
        <taxon>Bacilli</taxon>
        <taxon>Bacillales</taxon>
        <taxon>Staphylococcaceae</taxon>
        <taxon>Staphylococcus</taxon>
    </lineage>
</organism>
<accession>A0A9X4QZA0</accession>
<dbReference type="Proteomes" id="UP001152422">
    <property type="component" value="Unassembled WGS sequence"/>
</dbReference>
<name>A0A9X4QZA0_9STAP</name>
<dbReference type="RefSeq" id="WP_277583345.1">
    <property type="nucleotide sequence ID" value="NZ_JAMBPY010000004.1"/>
</dbReference>
<gene>
    <name evidence="1" type="ORF">M4L89_09825</name>
</gene>
<evidence type="ECO:0000313" key="2">
    <source>
        <dbReference type="Proteomes" id="UP001152422"/>
    </source>
</evidence>
<proteinExistence type="predicted"/>
<dbReference type="EMBL" id="JAMBQA010000004">
    <property type="protein sequence ID" value="MDG0846520.1"/>
    <property type="molecule type" value="Genomic_DNA"/>
</dbReference>
<sequence length="455" mass="53045">MNNIINVLDLPKRQFGNKEIIDWINMNNVKVRFNYKGIKGVLNVSFYERCKGGVKLKVVYKDKTQIIFNTNFIKGKIGVLIGEISKNHKYEVGDIVNNITVLEQLRRKDSRGHNILSYKVKCNETGKIFQQTQYNIAYGYGSPYAAEKKVWEDNWLHNEKHLIPLLKNPEDAKKYSIGSDAKILCICPNCNKEKHVIARNLYFYGISCPYCRPFLSYPEKFIMAYLEVVSIRYIHQFKLGELRRYIDFYLPDDNLAIEVHGEQHYRDNQNSKWENSYEKSIISDEIKRKYCIDNQINLLEIDGSKSYFNYLMKSVNDSILPKITTEIKLKMMSQIADRRFNKNEFLILNDYKLGLSSNYISNKYNVSVKHVTNIAKRHGVYKNKNRHIKVKCLNTGIVYDSIAEASRKTGISSNGISAVCLGKRKSTIGKNGEKLYWEKYKESNYKKAIKDKKIN</sequence>
<protein>
    <submittedName>
        <fullName evidence="1">Uncharacterized protein</fullName>
    </submittedName>
</protein>
<dbReference type="InterPro" id="IPR036388">
    <property type="entry name" value="WH-like_DNA-bd_sf"/>
</dbReference>